<dbReference type="RefSeq" id="WP_186855834.1">
    <property type="nucleotide sequence ID" value="NZ_JACOOY010000009.1"/>
</dbReference>
<accession>A0ABR7EV85</accession>
<dbReference type="Pfam" id="PF00126">
    <property type="entry name" value="HTH_1"/>
    <property type="match status" value="1"/>
</dbReference>
<feature type="domain" description="HTH lysR-type" evidence="1">
    <location>
        <begin position="33"/>
        <end position="92"/>
    </location>
</feature>
<dbReference type="InterPro" id="IPR000847">
    <property type="entry name" value="LysR_HTH_N"/>
</dbReference>
<dbReference type="InterPro" id="IPR036388">
    <property type="entry name" value="WH-like_DNA-bd_sf"/>
</dbReference>
<dbReference type="PANTHER" id="PTHR30432:SF1">
    <property type="entry name" value="DNA-BINDING TRANSCRIPTIONAL DUAL REGULATOR MODE"/>
    <property type="match status" value="1"/>
</dbReference>
<dbReference type="InterPro" id="IPR051815">
    <property type="entry name" value="Molybdate_resp_trans_reg"/>
</dbReference>
<keyword evidence="3" id="KW-1185">Reference proteome</keyword>
<proteinExistence type="predicted"/>
<organism evidence="2 3">
    <name type="scientific">Dorea hominis</name>
    <dbReference type="NCBI Taxonomy" id="2763040"/>
    <lineage>
        <taxon>Bacteria</taxon>
        <taxon>Bacillati</taxon>
        <taxon>Bacillota</taxon>
        <taxon>Clostridia</taxon>
        <taxon>Lachnospirales</taxon>
        <taxon>Lachnospiraceae</taxon>
        <taxon>Dorea</taxon>
    </lineage>
</organism>
<evidence type="ECO:0000313" key="3">
    <source>
        <dbReference type="Proteomes" id="UP000647235"/>
    </source>
</evidence>
<evidence type="ECO:0000259" key="1">
    <source>
        <dbReference type="Pfam" id="PF00126"/>
    </source>
</evidence>
<dbReference type="EMBL" id="JACOOY010000009">
    <property type="protein sequence ID" value="MBC5665270.1"/>
    <property type="molecule type" value="Genomic_DNA"/>
</dbReference>
<protein>
    <submittedName>
        <fullName evidence="2">LysR family transcriptional regulator</fullName>
    </submittedName>
</protein>
<sequence>MKDTNTINNCIHPKIRLRFDTQEKFFGPGVCELLELIDETGSVQKACTRMELSYSKGSKMLKKLDQVIGISIVERWTGGAGGGGARLTEAGKKLVKTYRKMETEVQKAAEDAFYKYYGEDFRNAITINSSITEESVISLEKVIIDIQTGGTTDEAD</sequence>
<comment type="caution">
    <text evidence="2">The sequence shown here is derived from an EMBL/GenBank/DDBJ whole genome shotgun (WGS) entry which is preliminary data.</text>
</comment>
<dbReference type="SUPFAM" id="SSF46785">
    <property type="entry name" value="Winged helix' DNA-binding domain"/>
    <property type="match status" value="1"/>
</dbReference>
<dbReference type="Proteomes" id="UP000647235">
    <property type="component" value="Unassembled WGS sequence"/>
</dbReference>
<dbReference type="InterPro" id="IPR036390">
    <property type="entry name" value="WH_DNA-bd_sf"/>
</dbReference>
<dbReference type="Gene3D" id="1.10.10.10">
    <property type="entry name" value="Winged helix-like DNA-binding domain superfamily/Winged helix DNA-binding domain"/>
    <property type="match status" value="1"/>
</dbReference>
<gene>
    <name evidence="2" type="ORF">H8S07_08260</name>
</gene>
<dbReference type="PANTHER" id="PTHR30432">
    <property type="entry name" value="TRANSCRIPTIONAL REGULATOR MODE"/>
    <property type="match status" value="1"/>
</dbReference>
<reference evidence="2 3" key="1">
    <citation type="submission" date="2020-08" db="EMBL/GenBank/DDBJ databases">
        <title>Genome public.</title>
        <authorList>
            <person name="Liu C."/>
            <person name="Sun Q."/>
        </authorList>
    </citation>
    <scope>NUCLEOTIDE SEQUENCE [LARGE SCALE GENOMIC DNA]</scope>
    <source>
        <strain evidence="2 3">NSJ-36</strain>
    </source>
</reference>
<name>A0ABR7EV85_9FIRM</name>
<evidence type="ECO:0000313" key="2">
    <source>
        <dbReference type="EMBL" id="MBC5665270.1"/>
    </source>
</evidence>